<sequence>MFPNILKNKDIKPQIAIFDNTIFHDVLNNPYLIQVLKSGSTNVIDYMLNKENLAKLFETAKKTNEMPLLRKINIIFRDISDFVNPLTEKENISCILKIYQEIENPTEIDVFRIGIISNYLSKAIDMLGHEVHEKIEEEDWRNIINHINLTSVQMFLRSCLGSYDIKVHHEVRFFFNMLKDYSQVKKLRNSDKDQYNFKVSSLLQVISEYFEMDFDKNIPKNEFVDSLENIWKNLTVDIERKELFRLATLIPKECDFIMKRAYTYNSYIPNETNEAAIKYLTVHFDSKMNPIPLIRMICNILSHYGGNSLVFNTLIELIEKMRCNKIFCENMKKLIAYFWDGLLSEKNIMSLDYSSLEDTSIDTPKLKAQTEDGNTETSESNKQIDDVPFIFTTVATRAFLLRAAEIIDDIDIPLLVGWPKFKEKCLVPFINGNQINVDCTCFPSEYDILDSWVINLRDDFLKQLLSPIENPDKPIIEKIELDIPKKEKEDQTETNTSHNSENKSDNSSEKGNQIEYSGDYSYNVNDDEDFENEL</sequence>
<feature type="region of interest" description="Disordered" evidence="1">
    <location>
        <begin position="480"/>
        <end position="534"/>
    </location>
</feature>
<feature type="compositionally biased region" description="Acidic residues" evidence="1">
    <location>
        <begin position="525"/>
        <end position="534"/>
    </location>
</feature>
<gene>
    <name evidence="2" type="ORF">TRFO_37060</name>
</gene>
<reference evidence="2" key="1">
    <citation type="submission" date="2016-10" db="EMBL/GenBank/DDBJ databases">
        <authorList>
            <person name="Benchimol M."/>
            <person name="Almeida L.G."/>
            <person name="Vasconcelos A.T."/>
            <person name="Perreira-Neves A."/>
            <person name="Rosa I.A."/>
            <person name="Tasca T."/>
            <person name="Bogo M.R."/>
            <person name="de Souza W."/>
        </authorList>
    </citation>
    <scope>NUCLEOTIDE SEQUENCE [LARGE SCALE GENOMIC DNA]</scope>
    <source>
        <strain evidence="2">K</strain>
    </source>
</reference>
<proteinExistence type="predicted"/>
<dbReference type="AlphaFoldDB" id="A0A1J4JDJ0"/>
<feature type="compositionally biased region" description="Basic and acidic residues" evidence="1">
    <location>
        <begin position="480"/>
        <end position="491"/>
    </location>
</feature>
<evidence type="ECO:0000256" key="1">
    <source>
        <dbReference type="SAM" id="MobiDB-lite"/>
    </source>
</evidence>
<dbReference type="EMBL" id="MLAK01001157">
    <property type="protein sequence ID" value="OHS96721.1"/>
    <property type="molecule type" value="Genomic_DNA"/>
</dbReference>
<organism evidence="2 3">
    <name type="scientific">Tritrichomonas foetus</name>
    <dbReference type="NCBI Taxonomy" id="1144522"/>
    <lineage>
        <taxon>Eukaryota</taxon>
        <taxon>Metamonada</taxon>
        <taxon>Parabasalia</taxon>
        <taxon>Tritrichomonadida</taxon>
        <taxon>Tritrichomonadidae</taxon>
        <taxon>Tritrichomonas</taxon>
    </lineage>
</organism>
<dbReference type="Proteomes" id="UP000179807">
    <property type="component" value="Unassembled WGS sequence"/>
</dbReference>
<evidence type="ECO:0000313" key="2">
    <source>
        <dbReference type="EMBL" id="OHS96721.1"/>
    </source>
</evidence>
<evidence type="ECO:0000313" key="3">
    <source>
        <dbReference type="Proteomes" id="UP000179807"/>
    </source>
</evidence>
<dbReference type="RefSeq" id="XP_068349858.1">
    <property type="nucleotide sequence ID" value="XM_068511209.1"/>
</dbReference>
<accession>A0A1J4JDJ0</accession>
<keyword evidence="3" id="KW-1185">Reference proteome</keyword>
<protein>
    <submittedName>
        <fullName evidence="2">Uncharacterized protein</fullName>
    </submittedName>
</protein>
<comment type="caution">
    <text evidence="2">The sequence shown here is derived from an EMBL/GenBank/DDBJ whole genome shotgun (WGS) entry which is preliminary data.</text>
</comment>
<name>A0A1J4JDJ0_9EUKA</name>
<dbReference type="VEuPathDB" id="TrichDB:TRFO_37060"/>
<dbReference type="GeneID" id="94845913"/>